<organism evidence="2 3">
    <name type="scientific">Afipia massiliensis</name>
    <dbReference type="NCBI Taxonomy" id="211460"/>
    <lineage>
        <taxon>Bacteria</taxon>
        <taxon>Pseudomonadati</taxon>
        <taxon>Pseudomonadota</taxon>
        <taxon>Alphaproteobacteria</taxon>
        <taxon>Hyphomicrobiales</taxon>
        <taxon>Nitrobacteraceae</taxon>
        <taxon>Afipia</taxon>
    </lineage>
</organism>
<protein>
    <submittedName>
        <fullName evidence="2">Uncharacterized protein</fullName>
    </submittedName>
</protein>
<keyword evidence="1" id="KW-0472">Membrane</keyword>
<evidence type="ECO:0000256" key="1">
    <source>
        <dbReference type="SAM" id="Phobius"/>
    </source>
</evidence>
<dbReference type="Proteomes" id="UP000521227">
    <property type="component" value="Unassembled WGS sequence"/>
</dbReference>
<evidence type="ECO:0000313" key="2">
    <source>
        <dbReference type="EMBL" id="MBB5054950.1"/>
    </source>
</evidence>
<sequence>MNLSAPSFPIFLVSIILAILAALTVYARVKIPFISGHGFATLGISYLLLLAGNMFKGL</sequence>
<accession>A0A840N6Y7</accession>
<evidence type="ECO:0000313" key="3">
    <source>
        <dbReference type="Proteomes" id="UP000521227"/>
    </source>
</evidence>
<dbReference type="EMBL" id="JACHIJ010000009">
    <property type="protein sequence ID" value="MBB5054950.1"/>
    <property type="molecule type" value="Genomic_DNA"/>
</dbReference>
<gene>
    <name evidence="2" type="ORF">HNQ36_004961</name>
</gene>
<keyword evidence="1" id="KW-1133">Transmembrane helix</keyword>
<reference evidence="2 3" key="1">
    <citation type="submission" date="2020-08" db="EMBL/GenBank/DDBJ databases">
        <title>Genomic Encyclopedia of Type Strains, Phase IV (KMG-IV): sequencing the most valuable type-strain genomes for metagenomic binning, comparative biology and taxonomic classification.</title>
        <authorList>
            <person name="Goeker M."/>
        </authorList>
    </citation>
    <scope>NUCLEOTIDE SEQUENCE [LARGE SCALE GENOMIC DNA]</scope>
    <source>
        <strain evidence="2 3">DSM 17498</strain>
    </source>
</reference>
<keyword evidence="1" id="KW-0812">Transmembrane</keyword>
<feature type="transmembrane region" description="Helical" evidence="1">
    <location>
        <begin position="38"/>
        <end position="55"/>
    </location>
</feature>
<feature type="transmembrane region" description="Helical" evidence="1">
    <location>
        <begin position="6"/>
        <end position="26"/>
    </location>
</feature>
<comment type="caution">
    <text evidence="2">The sequence shown here is derived from an EMBL/GenBank/DDBJ whole genome shotgun (WGS) entry which is preliminary data.</text>
</comment>
<dbReference type="AlphaFoldDB" id="A0A840N6Y7"/>
<name>A0A840N6Y7_9BRAD</name>
<dbReference type="RefSeq" id="WP_170978694.1">
    <property type="nucleotide sequence ID" value="NZ_JACHIJ010000009.1"/>
</dbReference>
<proteinExistence type="predicted"/>